<gene>
    <name evidence="1" type="ORF">KTT_56450</name>
</gene>
<dbReference type="AlphaFoldDB" id="A0A402A9U2"/>
<organism evidence="1 2">
    <name type="scientific">Tengunoibacter tsumagoiensis</name>
    <dbReference type="NCBI Taxonomy" id="2014871"/>
    <lineage>
        <taxon>Bacteria</taxon>
        <taxon>Bacillati</taxon>
        <taxon>Chloroflexota</taxon>
        <taxon>Ktedonobacteria</taxon>
        <taxon>Ktedonobacterales</taxon>
        <taxon>Dictyobacteraceae</taxon>
        <taxon>Tengunoibacter</taxon>
    </lineage>
</organism>
<keyword evidence="2" id="KW-1185">Reference proteome</keyword>
<dbReference type="RefSeq" id="WP_126583203.1">
    <property type="nucleotide sequence ID" value="NZ_BIFR01000002.1"/>
</dbReference>
<dbReference type="EMBL" id="BIFR01000002">
    <property type="protein sequence ID" value="GCE15786.1"/>
    <property type="molecule type" value="Genomic_DNA"/>
</dbReference>
<evidence type="ECO:0000313" key="2">
    <source>
        <dbReference type="Proteomes" id="UP000287352"/>
    </source>
</evidence>
<evidence type="ECO:0000313" key="1">
    <source>
        <dbReference type="EMBL" id="GCE15786.1"/>
    </source>
</evidence>
<sequence>MTTQSATIKVWCLSEQLEATATMLSWAVGHRVEIAEAEGSEKVGHLLIFTDIEYYENDATILDRLGLNIIGKIRGVVSWEVLPRTRETAPDVSEVVPPTPTTGNLLSEEALIAFLRTLPVPIAIMRRDNGEYVWKCIDASGVESTFSAAVETALEHLSWSYKLIRSEHIG</sequence>
<comment type="caution">
    <text evidence="1">The sequence shown here is derived from an EMBL/GenBank/DDBJ whole genome shotgun (WGS) entry which is preliminary data.</text>
</comment>
<dbReference type="Proteomes" id="UP000287352">
    <property type="component" value="Unassembled WGS sequence"/>
</dbReference>
<dbReference type="OrthoDB" id="9856597at2"/>
<proteinExistence type="predicted"/>
<reference evidence="2" key="1">
    <citation type="submission" date="2018-12" db="EMBL/GenBank/DDBJ databases">
        <title>Tengunoibacter tsumagoiensis gen. nov., sp. nov., Dictyobacter kobayashii sp. nov., D. alpinus sp. nov., and D. joshuensis sp. nov. and description of Dictyobacteraceae fam. nov. within the order Ktedonobacterales isolated from Tengu-no-mugimeshi.</title>
        <authorList>
            <person name="Wang C.M."/>
            <person name="Zheng Y."/>
            <person name="Sakai Y."/>
            <person name="Toyoda A."/>
            <person name="Minakuchi Y."/>
            <person name="Abe K."/>
            <person name="Yokota A."/>
            <person name="Yabe S."/>
        </authorList>
    </citation>
    <scope>NUCLEOTIDE SEQUENCE [LARGE SCALE GENOMIC DNA]</scope>
    <source>
        <strain evidence="2">Uno3</strain>
    </source>
</reference>
<protein>
    <submittedName>
        <fullName evidence="1">Uncharacterized protein</fullName>
    </submittedName>
</protein>
<accession>A0A402A9U2</accession>
<name>A0A402A9U2_9CHLR</name>